<evidence type="ECO:0000313" key="2">
    <source>
        <dbReference type="Proteomes" id="UP000228948"/>
    </source>
</evidence>
<sequence>MNINNVIARSLAHLKQSLKKFRDRFLAQLGLTRIKELSALEKKLEICSATSDYLFDLSFSDYILEEIFERAERVKQTEISGKLHTKRFRNRFGVSSGLTKKQAFFLELDCLSRIAECCDIEAQQHFPILIDYDTEQFTITTSHNGISLKDIREVIAVPDFNCQLSLILSTLSKAQVAHLDCHPNGKNLTVSNEGIISLIDFDNAQVKDQPFNHIMRNRYENNFQKTKEKMVFAVVNCKFLILK</sequence>
<keyword evidence="2" id="KW-1185">Reference proteome</keyword>
<dbReference type="SUPFAM" id="SSF56112">
    <property type="entry name" value="Protein kinase-like (PK-like)"/>
    <property type="match status" value="1"/>
</dbReference>
<dbReference type="STRING" id="441209.GCA_001870665_03501"/>
<dbReference type="AlphaFoldDB" id="A0A2K8KE67"/>
<evidence type="ECO:0000313" key="1">
    <source>
        <dbReference type="EMBL" id="ATX65068.1"/>
    </source>
</evidence>
<dbReference type="KEGG" id="rbg:BG454_03845"/>
<accession>A0A2K8KE67</accession>
<name>A0A2K8KE67_9RHOB</name>
<dbReference type="InterPro" id="IPR011009">
    <property type="entry name" value="Kinase-like_dom_sf"/>
</dbReference>
<dbReference type="RefSeq" id="WP_071479145.1">
    <property type="nucleotide sequence ID" value="NZ_CP024899.1"/>
</dbReference>
<evidence type="ECO:0008006" key="3">
    <source>
        <dbReference type="Google" id="ProtNLM"/>
    </source>
</evidence>
<dbReference type="Proteomes" id="UP000228948">
    <property type="component" value="Chromosome"/>
</dbReference>
<protein>
    <recommendedName>
        <fullName evidence="3">Protein kinase domain-containing protein</fullName>
    </recommendedName>
</protein>
<organism evidence="1 2">
    <name type="scientific">Roseinatronobacter bogoriensis subsp. barguzinensis</name>
    <dbReference type="NCBI Taxonomy" id="441209"/>
    <lineage>
        <taxon>Bacteria</taxon>
        <taxon>Pseudomonadati</taxon>
        <taxon>Pseudomonadota</taxon>
        <taxon>Alphaproteobacteria</taxon>
        <taxon>Rhodobacterales</taxon>
        <taxon>Paracoccaceae</taxon>
        <taxon>Roseinatronobacter</taxon>
    </lineage>
</organism>
<gene>
    <name evidence="1" type="ORF">BG454_03845</name>
</gene>
<dbReference type="EMBL" id="CP024899">
    <property type="protein sequence ID" value="ATX65068.1"/>
    <property type="molecule type" value="Genomic_DNA"/>
</dbReference>
<reference evidence="1 2" key="1">
    <citation type="submission" date="2017-11" db="EMBL/GenBank/DDBJ databases">
        <title>Revised Sequence and Annotation of the Rhodobaca barguzinensis strain alga05 Genome.</title>
        <authorList>
            <person name="Kopejtka K."/>
            <person name="Tomasch J.M."/>
            <person name="Bunk B."/>
            <person name="Koblizek M."/>
        </authorList>
    </citation>
    <scope>NUCLEOTIDE SEQUENCE [LARGE SCALE GENOMIC DNA]</scope>
    <source>
        <strain evidence="2">alga05</strain>
    </source>
</reference>
<proteinExistence type="predicted"/>